<dbReference type="Gene3D" id="3.55.40.10">
    <property type="entry name" value="minor pseudopilin epsh domain"/>
    <property type="match status" value="1"/>
</dbReference>
<sequence>MNRHSQQGFTLIELMVVVLIVAVLLAVGMVSMAPNDSALLRQQVKQVQGALQQTCDQAAFSQHMMALVPSDKGLEMLEVSQGQWQAFAGAKDMAWLAGIRVTWQADETVAKAQKLTRPGWICWPSGEILPGEMRFQSTDLKAQLSWNPILRFELKQ</sequence>
<name>A0A6F8PKZ6_9GAMM</name>
<dbReference type="KEGG" id="tzo:THMIRHAT_04160"/>
<keyword evidence="1" id="KW-0472">Membrane</keyword>
<keyword evidence="3" id="KW-1185">Reference proteome</keyword>
<keyword evidence="1" id="KW-1133">Transmembrane helix</keyword>
<dbReference type="SUPFAM" id="SSF54523">
    <property type="entry name" value="Pili subunits"/>
    <property type="match status" value="1"/>
</dbReference>
<dbReference type="AlphaFoldDB" id="A0A6F8PKZ6"/>
<keyword evidence="1" id="KW-0812">Transmembrane</keyword>
<dbReference type="InterPro" id="IPR012902">
    <property type="entry name" value="N_methyl_site"/>
</dbReference>
<dbReference type="EMBL" id="AP021888">
    <property type="protein sequence ID" value="BBP42670.1"/>
    <property type="molecule type" value="Genomic_DNA"/>
</dbReference>
<evidence type="ECO:0000313" key="3">
    <source>
        <dbReference type="Proteomes" id="UP000501466"/>
    </source>
</evidence>
<evidence type="ECO:0008006" key="4">
    <source>
        <dbReference type="Google" id="ProtNLM"/>
    </source>
</evidence>
<evidence type="ECO:0000256" key="1">
    <source>
        <dbReference type="SAM" id="Phobius"/>
    </source>
</evidence>
<gene>
    <name evidence="2" type="ORF">THMIRHAT_04160</name>
</gene>
<dbReference type="Pfam" id="PF07963">
    <property type="entry name" value="N_methyl"/>
    <property type="match status" value="1"/>
</dbReference>
<proteinExistence type="predicted"/>
<accession>A0A6F8PKZ6</accession>
<reference evidence="3" key="1">
    <citation type="submission" date="2019-11" db="EMBL/GenBank/DDBJ databases">
        <title>Isolation and characterization of two novel species in the genus Thiomicrorhabdus.</title>
        <authorList>
            <person name="Mochizuki J."/>
            <person name="Kojima H."/>
            <person name="Fukui M."/>
        </authorList>
    </citation>
    <scope>NUCLEOTIDE SEQUENCE [LARGE SCALE GENOMIC DNA]</scope>
    <source>
        <strain evidence="3">AkT22</strain>
    </source>
</reference>
<dbReference type="InterPro" id="IPR045584">
    <property type="entry name" value="Pilin-like"/>
</dbReference>
<organism evidence="2 3">
    <name type="scientific">Thiosulfativibrio zosterae</name>
    <dbReference type="NCBI Taxonomy" id="2675053"/>
    <lineage>
        <taxon>Bacteria</taxon>
        <taxon>Pseudomonadati</taxon>
        <taxon>Pseudomonadota</taxon>
        <taxon>Gammaproteobacteria</taxon>
        <taxon>Thiotrichales</taxon>
        <taxon>Piscirickettsiaceae</taxon>
        <taxon>Thiosulfativibrio</taxon>
    </lineage>
</organism>
<protein>
    <recommendedName>
        <fullName evidence="4">Type II secretion system protein GspH</fullName>
    </recommendedName>
</protein>
<evidence type="ECO:0000313" key="2">
    <source>
        <dbReference type="EMBL" id="BBP42670.1"/>
    </source>
</evidence>
<dbReference type="NCBIfam" id="TIGR02532">
    <property type="entry name" value="IV_pilin_GFxxxE"/>
    <property type="match status" value="1"/>
</dbReference>
<feature type="transmembrane region" description="Helical" evidence="1">
    <location>
        <begin position="12"/>
        <end position="33"/>
    </location>
</feature>
<dbReference type="PROSITE" id="PS00409">
    <property type="entry name" value="PROKAR_NTER_METHYL"/>
    <property type="match status" value="1"/>
</dbReference>
<dbReference type="Proteomes" id="UP000501466">
    <property type="component" value="Chromosome"/>
</dbReference>